<evidence type="ECO:0000256" key="1">
    <source>
        <dbReference type="ARBA" id="ARBA00005582"/>
    </source>
</evidence>
<protein>
    <submittedName>
        <fullName evidence="5">ADP-ribose pyrophosphatase YjhB, NUDIX family</fullName>
    </submittedName>
</protein>
<dbReference type="InterPro" id="IPR020084">
    <property type="entry name" value="NUDIX_hydrolase_CS"/>
</dbReference>
<name>A0A1I1WX15_9BACL</name>
<feature type="domain" description="Nudix hydrolase" evidence="4">
    <location>
        <begin position="26"/>
        <end position="172"/>
    </location>
</feature>
<dbReference type="OrthoDB" id="9786141at2"/>
<evidence type="ECO:0000256" key="3">
    <source>
        <dbReference type="RuleBase" id="RU003476"/>
    </source>
</evidence>
<dbReference type="PROSITE" id="PS00893">
    <property type="entry name" value="NUDIX_BOX"/>
    <property type="match status" value="1"/>
</dbReference>
<dbReference type="InterPro" id="IPR054105">
    <property type="entry name" value="WHD_NrtR"/>
</dbReference>
<dbReference type="Pfam" id="PF00293">
    <property type="entry name" value="NUDIX"/>
    <property type="match status" value="1"/>
</dbReference>
<reference evidence="6" key="1">
    <citation type="submission" date="2016-10" db="EMBL/GenBank/DDBJ databases">
        <authorList>
            <person name="Varghese N."/>
            <person name="Submissions S."/>
        </authorList>
    </citation>
    <scope>NUCLEOTIDE SEQUENCE [LARGE SCALE GENOMIC DNA]</scope>
    <source>
        <strain evidence="6">CGMCC 1.10784</strain>
    </source>
</reference>
<dbReference type="Proteomes" id="UP000198855">
    <property type="component" value="Unassembled WGS sequence"/>
</dbReference>
<organism evidence="5 6">
    <name type="scientific">Paenibacillus catalpae</name>
    <dbReference type="NCBI Taxonomy" id="1045775"/>
    <lineage>
        <taxon>Bacteria</taxon>
        <taxon>Bacillati</taxon>
        <taxon>Bacillota</taxon>
        <taxon>Bacilli</taxon>
        <taxon>Bacillales</taxon>
        <taxon>Paenibacillaceae</taxon>
        <taxon>Paenibacillus</taxon>
    </lineage>
</organism>
<dbReference type="AlphaFoldDB" id="A0A1I1WX15"/>
<keyword evidence="2 3" id="KW-0378">Hydrolase</keyword>
<proteinExistence type="inferred from homology"/>
<dbReference type="PROSITE" id="PS51462">
    <property type="entry name" value="NUDIX"/>
    <property type="match status" value="1"/>
</dbReference>
<gene>
    <name evidence="5" type="ORF">SAMN05216378_1851</name>
</gene>
<dbReference type="EMBL" id="FOMT01000002">
    <property type="protein sequence ID" value="SFD97993.1"/>
    <property type="molecule type" value="Genomic_DNA"/>
</dbReference>
<evidence type="ECO:0000313" key="6">
    <source>
        <dbReference type="Proteomes" id="UP000198855"/>
    </source>
</evidence>
<comment type="similarity">
    <text evidence="1 3">Belongs to the Nudix hydrolase family.</text>
</comment>
<evidence type="ECO:0000259" key="4">
    <source>
        <dbReference type="PROSITE" id="PS51462"/>
    </source>
</evidence>
<dbReference type="InterPro" id="IPR036388">
    <property type="entry name" value="WH-like_DNA-bd_sf"/>
</dbReference>
<dbReference type="SUPFAM" id="SSF55811">
    <property type="entry name" value="Nudix"/>
    <property type="match status" value="1"/>
</dbReference>
<dbReference type="InterPro" id="IPR015797">
    <property type="entry name" value="NUDIX_hydrolase-like_dom_sf"/>
</dbReference>
<keyword evidence="6" id="KW-1185">Reference proteome</keyword>
<dbReference type="Gene3D" id="3.90.79.10">
    <property type="entry name" value="Nucleoside Triphosphate Pyrophosphohydrolase"/>
    <property type="match status" value="1"/>
</dbReference>
<dbReference type="InterPro" id="IPR020476">
    <property type="entry name" value="Nudix_hydrolase"/>
</dbReference>
<dbReference type="PRINTS" id="PR00502">
    <property type="entry name" value="NUDIXFAMILY"/>
</dbReference>
<dbReference type="PANTHER" id="PTHR43736:SF1">
    <property type="entry name" value="DIHYDRONEOPTERIN TRIPHOSPHATE DIPHOSPHATASE"/>
    <property type="match status" value="1"/>
</dbReference>
<accession>A0A1I1WX15</accession>
<dbReference type="Pfam" id="PF21906">
    <property type="entry name" value="WHD_NrtR"/>
    <property type="match status" value="1"/>
</dbReference>
<dbReference type="GO" id="GO:0016787">
    <property type="term" value="F:hydrolase activity"/>
    <property type="evidence" value="ECO:0007669"/>
    <property type="project" value="UniProtKB-KW"/>
</dbReference>
<dbReference type="RefSeq" id="WP_091183840.1">
    <property type="nucleotide sequence ID" value="NZ_FOMT01000002.1"/>
</dbReference>
<dbReference type="STRING" id="1045775.SAMN05216378_1851"/>
<sequence length="263" mass="30248">MARYNSEEEVLAHYDPKKYRTPDGYTSDIAVFTIISEPIAPNKPPKRTLKLMLIRRSRLDIQGNPNIEGGKWALPGGFIDPEEIAYEAAKRELSEETGVEGIHIQHYGVYDKLGRDKRGWIISNAHYAIVPEDYLEKRKAADDAEDVALFTIEELKELELAFDHRQVIADAYEIIRRHMLLSTVARNFLPQEFTLSELQSVLLTVTDSPKVAKYSTFRNRAERLPFIEVVKTNGENKTTSRNSKRPSILYRFKEGEPLESIYF</sequence>
<dbReference type="InterPro" id="IPR000086">
    <property type="entry name" value="NUDIX_hydrolase_dom"/>
</dbReference>
<dbReference type="CDD" id="cd18873">
    <property type="entry name" value="NUDIX_NadM_like"/>
    <property type="match status" value="1"/>
</dbReference>
<dbReference type="PANTHER" id="PTHR43736">
    <property type="entry name" value="ADP-RIBOSE PYROPHOSPHATASE"/>
    <property type="match status" value="1"/>
</dbReference>
<dbReference type="InterPro" id="IPR036390">
    <property type="entry name" value="WH_DNA-bd_sf"/>
</dbReference>
<evidence type="ECO:0000313" key="5">
    <source>
        <dbReference type="EMBL" id="SFD97993.1"/>
    </source>
</evidence>
<evidence type="ECO:0000256" key="2">
    <source>
        <dbReference type="ARBA" id="ARBA00022801"/>
    </source>
</evidence>
<dbReference type="Gene3D" id="1.10.10.10">
    <property type="entry name" value="Winged helix-like DNA-binding domain superfamily/Winged helix DNA-binding domain"/>
    <property type="match status" value="1"/>
</dbReference>
<dbReference type="SUPFAM" id="SSF46785">
    <property type="entry name" value="Winged helix' DNA-binding domain"/>
    <property type="match status" value="1"/>
</dbReference>